<feature type="transmembrane region" description="Helical" evidence="6">
    <location>
        <begin position="23"/>
        <end position="42"/>
    </location>
</feature>
<evidence type="ECO:0000313" key="8">
    <source>
        <dbReference type="EMBL" id="TCC30692.1"/>
    </source>
</evidence>
<feature type="transmembrane region" description="Helical" evidence="6">
    <location>
        <begin position="259"/>
        <end position="279"/>
    </location>
</feature>
<dbReference type="PANTHER" id="PTHR43385:SF1">
    <property type="entry name" value="RIBOFLAVIN TRANSPORTER RIBJ"/>
    <property type="match status" value="1"/>
</dbReference>
<dbReference type="InterPro" id="IPR052983">
    <property type="entry name" value="MFS_Riboflavin_Transporter"/>
</dbReference>
<evidence type="ECO:0000256" key="6">
    <source>
        <dbReference type="SAM" id="Phobius"/>
    </source>
</evidence>
<evidence type="ECO:0000256" key="5">
    <source>
        <dbReference type="ARBA" id="ARBA00023136"/>
    </source>
</evidence>
<evidence type="ECO:0000256" key="2">
    <source>
        <dbReference type="ARBA" id="ARBA00022448"/>
    </source>
</evidence>
<feature type="transmembrane region" description="Helical" evidence="6">
    <location>
        <begin position="225"/>
        <end position="253"/>
    </location>
</feature>
<dbReference type="GO" id="GO:0022857">
    <property type="term" value="F:transmembrane transporter activity"/>
    <property type="evidence" value="ECO:0007669"/>
    <property type="project" value="InterPro"/>
</dbReference>
<keyword evidence="4 6" id="KW-1133">Transmembrane helix</keyword>
<feature type="transmembrane region" description="Helical" evidence="6">
    <location>
        <begin position="149"/>
        <end position="168"/>
    </location>
</feature>
<feature type="transmembrane region" description="Helical" evidence="6">
    <location>
        <begin position="286"/>
        <end position="307"/>
    </location>
</feature>
<protein>
    <submittedName>
        <fullName evidence="8">MFS transporter</fullName>
    </submittedName>
</protein>
<dbReference type="InterPro" id="IPR036259">
    <property type="entry name" value="MFS_trans_sf"/>
</dbReference>
<feature type="transmembrane region" description="Helical" evidence="6">
    <location>
        <begin position="351"/>
        <end position="375"/>
    </location>
</feature>
<gene>
    <name evidence="8" type="ORF">E0H92_36825</name>
</gene>
<dbReference type="Proteomes" id="UP000294225">
    <property type="component" value="Unassembled WGS sequence"/>
</dbReference>
<dbReference type="AlphaFoldDB" id="A0A4V2M351"/>
<organism evidence="8 9">
    <name type="scientific">Kribbella speibonae</name>
    <dbReference type="NCBI Taxonomy" id="1572660"/>
    <lineage>
        <taxon>Bacteria</taxon>
        <taxon>Bacillati</taxon>
        <taxon>Actinomycetota</taxon>
        <taxon>Actinomycetes</taxon>
        <taxon>Propionibacteriales</taxon>
        <taxon>Kribbellaceae</taxon>
        <taxon>Kribbella</taxon>
    </lineage>
</organism>
<dbReference type="GO" id="GO:0005886">
    <property type="term" value="C:plasma membrane"/>
    <property type="evidence" value="ECO:0007669"/>
    <property type="project" value="UniProtKB-SubCell"/>
</dbReference>
<comment type="caution">
    <text evidence="8">The sequence shown here is derived from an EMBL/GenBank/DDBJ whole genome shotgun (WGS) entry which is preliminary data.</text>
</comment>
<dbReference type="RefSeq" id="WP_131499505.1">
    <property type="nucleotide sequence ID" value="NZ_SJKC01000007.1"/>
</dbReference>
<feature type="transmembrane region" description="Helical" evidence="6">
    <location>
        <begin position="313"/>
        <end position="339"/>
    </location>
</feature>
<dbReference type="Pfam" id="PF07690">
    <property type="entry name" value="MFS_1"/>
    <property type="match status" value="1"/>
</dbReference>
<keyword evidence="2" id="KW-0813">Transport</keyword>
<accession>A0A4V2M351</accession>
<dbReference type="SUPFAM" id="SSF103473">
    <property type="entry name" value="MFS general substrate transporter"/>
    <property type="match status" value="1"/>
</dbReference>
<comment type="subcellular location">
    <subcellularLocation>
        <location evidence="1">Cell membrane</location>
        <topology evidence="1">Multi-pass membrane protein</topology>
    </subcellularLocation>
</comment>
<dbReference type="InterPro" id="IPR011701">
    <property type="entry name" value="MFS"/>
</dbReference>
<evidence type="ECO:0000259" key="7">
    <source>
        <dbReference type="PROSITE" id="PS50850"/>
    </source>
</evidence>
<evidence type="ECO:0000313" key="9">
    <source>
        <dbReference type="Proteomes" id="UP000294225"/>
    </source>
</evidence>
<feature type="transmembrane region" description="Helical" evidence="6">
    <location>
        <begin position="180"/>
        <end position="204"/>
    </location>
</feature>
<feature type="transmembrane region" description="Helical" evidence="6">
    <location>
        <begin position="381"/>
        <end position="400"/>
    </location>
</feature>
<evidence type="ECO:0000256" key="4">
    <source>
        <dbReference type="ARBA" id="ARBA00022989"/>
    </source>
</evidence>
<evidence type="ECO:0000256" key="3">
    <source>
        <dbReference type="ARBA" id="ARBA00022692"/>
    </source>
</evidence>
<feature type="transmembrane region" description="Helical" evidence="6">
    <location>
        <begin position="114"/>
        <end position="137"/>
    </location>
</feature>
<feature type="transmembrane region" description="Helical" evidence="6">
    <location>
        <begin position="54"/>
        <end position="78"/>
    </location>
</feature>
<feature type="domain" description="Major facilitator superfamily (MFS) profile" evidence="7">
    <location>
        <begin position="22"/>
        <end position="405"/>
    </location>
</feature>
<dbReference type="PROSITE" id="PS50850">
    <property type="entry name" value="MFS"/>
    <property type="match status" value="1"/>
</dbReference>
<feature type="transmembrane region" description="Helical" evidence="6">
    <location>
        <begin position="90"/>
        <end position="108"/>
    </location>
</feature>
<dbReference type="Gene3D" id="1.20.1250.20">
    <property type="entry name" value="MFS general substrate transporter like domains"/>
    <property type="match status" value="1"/>
</dbReference>
<dbReference type="PANTHER" id="PTHR43385">
    <property type="entry name" value="RIBOFLAVIN TRANSPORTER RIBJ"/>
    <property type="match status" value="1"/>
</dbReference>
<keyword evidence="3 6" id="KW-0812">Transmembrane</keyword>
<proteinExistence type="predicted"/>
<reference evidence="8 9" key="1">
    <citation type="submission" date="2019-02" db="EMBL/GenBank/DDBJ databases">
        <title>Kribbella capetownensis sp. nov. and Kribbella speibonae sp. nov., isolated from soil.</title>
        <authorList>
            <person name="Curtis S.M."/>
            <person name="Norton I."/>
            <person name="Everest G.J."/>
            <person name="Meyers P.R."/>
        </authorList>
    </citation>
    <scope>NUCLEOTIDE SEQUENCE [LARGE SCALE GENOMIC DNA]</scope>
    <source>
        <strain evidence="8 9">YM55</strain>
    </source>
</reference>
<name>A0A4V2M351_9ACTN</name>
<evidence type="ECO:0000256" key="1">
    <source>
        <dbReference type="ARBA" id="ARBA00004651"/>
    </source>
</evidence>
<sequence>MPTDPGLIVRPSATAVRPGPRRLVSALAVTQTVGYGVLYYAFSVILGPMSRELGIATVTAAGALTAAVLISGVLSIPVGRWLDARGGHGLMTTGSVLGAVAVLGWSQVRSPAQLYVVFVLMGVASAMVLYEPAFAVVVAVTDPQRRRKALLGITLVAGFASSIFIPLTGQLVARLGWRTALVVLAVLLAGVTIPLHGVALRHAGSSGRHDRRSRARSPGRVLRDPAFWLLAATFVLHGAALAVIAVHLVLYLISLGHPAALAATLAGLLGLLSVTGRVVSTLSSRWLPMATIAAVIFVAQGAALSLLPVVGRSVAGAVGCLVVFGLGFGIASIATPAILLDRYGANGYGTIAGTLAAPVLVAKASAPLGGAVLAAAAGYRVLVTLVAAVCVLAGVLLLLVQRLPTERPASGP</sequence>
<dbReference type="EMBL" id="SJKC01000007">
    <property type="protein sequence ID" value="TCC30692.1"/>
    <property type="molecule type" value="Genomic_DNA"/>
</dbReference>
<keyword evidence="5 6" id="KW-0472">Membrane</keyword>
<dbReference type="InterPro" id="IPR020846">
    <property type="entry name" value="MFS_dom"/>
</dbReference>